<dbReference type="InterPro" id="IPR008966">
    <property type="entry name" value="Adhesion_dom_sf"/>
</dbReference>
<keyword evidence="4" id="KW-0964">Secreted</keyword>
<evidence type="ECO:0000256" key="5">
    <source>
        <dbReference type="ARBA" id="ARBA00022729"/>
    </source>
</evidence>
<evidence type="ECO:0000256" key="1">
    <source>
        <dbReference type="ARBA" id="ARBA00004168"/>
    </source>
</evidence>
<feature type="region of interest" description="Disordered" evidence="7">
    <location>
        <begin position="1008"/>
        <end position="1212"/>
    </location>
</feature>
<dbReference type="GO" id="GO:0007155">
    <property type="term" value="P:cell adhesion"/>
    <property type="evidence" value="ECO:0007669"/>
    <property type="project" value="InterPro"/>
</dbReference>
<sequence length="1234" mass="132011">MWKKGSILVLALLLLFQGMFGTGAGFYDSGRAWAAPADPVVSVDPLDPGNGNGPADSVTDAVYQDPGQTQGANAGAGQSILTKVTIKDKNGTVIDSVYNPDLGERIELGSDVSLSYEWELPNGHDYVDGSTFEFDIPGAFKIYNSFNGSLLADGGDVGTFSVSTSGHVVMTFNDEVNNSEVRGTLEFLTEISKETVKGSTEVRIPFPIRDGEQVAILYIKPAKGSHLDKKGQANQASSILWRIDANTILHPIDLAVIQDQIPAGLTLDESSVKVYKLDVNIDGSTVRGAEVTAGFSLNTGPSAFTIAFDQKITSAYRVEYTTAVGKGDETSFTNNAALSGSGMPEQTVNATVTIDRGELLTKKVASYDKGTRTIGWSIEYNFREKEISRQDAVLVDRFNGTQELESGSFKVRHAGTGGAELVEGTDYILTPVQNDNGKNGFDLSFQSDIDSGYIITYRTKTDDRIYTDETVANTVKANGVTKTASQKHEAVILKKYNRAVDYNAKTTTWEISLNEDQFDMDSVVLTDTFPNGGLELVAGTLKVLHADGSAVDPSWYTAKEDEPKKGFTVTFHQTFNETLKVTYTTTFNNDWKIDKTKSEFRNRAHLAWLEGTQNKTITKDAVLSPDNLTKTNGDKSGAYNPRTKEISWTIRANYNKKEVAQAVFTDKLLQNQKFVPGSLLVYEMKLTGAANGTTRGDLVDPILYDAVLPDEANGNELRVAFKNAINSPYQIVFKTTLDGEVIASEVSNTGIFLDGTSKLAEWTTKVSIPQGGEYVFKNGVQNGEKLKWTVYVNRGQSYVEEATIMDEPTSNLILVEDSFHVYATTVAANGAVSKAAELVRDQDYTLEFIYGATEYFVLRFKNPIDKAYIVEYETLIDAADREKVGNSVSFEGLGITTGIRETTQEIEVRMSSGSGTGSGVRGSLEVLKVDKDDAALALEGAVFVLRDQEGKRPAVTLTTDADGKVLFTKLLYGQYVLEETAAPQGYVIDQATTTVTIDSSIKQTGNIKRITITNSKKSVPPGPDPGTPGPDPGNPGPDPGTPGPDPGNPGPDPGNPGPDPGTPGPDPGTPGPDPGNPGPDPGSPGPNPGNPGPDPGTPGPDPGSPGPSPGGHSDNGTPTVPGEIVSPGDHDGVDKPAHPVDPAVPGEVDPEPIPVEEPEEGALVSNEISKPEDKPAPPTEHDANSADPVDETKPDSGAAMLPKTGESNPHPLQFGGLALMLAGFFLSRLRNKRQ</sequence>
<evidence type="ECO:0000313" key="10">
    <source>
        <dbReference type="Proteomes" id="UP000076796"/>
    </source>
</evidence>
<proteinExistence type="inferred from homology"/>
<dbReference type="InterPro" id="IPR041033">
    <property type="entry name" value="SpaA_PFL_dom_1"/>
</dbReference>
<comment type="similarity">
    <text evidence="2">Belongs to the serine-aspartate repeat-containing protein (SDr) family.</text>
</comment>
<feature type="compositionally biased region" description="Pro residues" evidence="7">
    <location>
        <begin position="1020"/>
        <end position="1108"/>
    </location>
</feature>
<accession>A0A163INY9</accession>
<feature type="compositionally biased region" description="Basic and acidic residues" evidence="7">
    <location>
        <begin position="1128"/>
        <end position="1138"/>
    </location>
</feature>
<keyword evidence="6" id="KW-0572">Peptidoglycan-anchor</keyword>
<dbReference type="GeneID" id="97552534"/>
<protein>
    <recommendedName>
        <fullName evidence="8">Gram-positive cocci surface proteins LPxTG domain-containing protein</fullName>
    </recommendedName>
</protein>
<dbReference type="GO" id="GO:0005518">
    <property type="term" value="F:collagen binding"/>
    <property type="evidence" value="ECO:0007669"/>
    <property type="project" value="InterPro"/>
</dbReference>
<organism evidence="9 10">
    <name type="scientific">Paenibacillus glucanolyticus</name>
    <dbReference type="NCBI Taxonomy" id="59843"/>
    <lineage>
        <taxon>Bacteria</taxon>
        <taxon>Bacillati</taxon>
        <taxon>Bacillota</taxon>
        <taxon>Bacilli</taxon>
        <taxon>Bacillales</taxon>
        <taxon>Paenibacillaceae</taxon>
        <taxon>Paenibacillus</taxon>
    </lineage>
</organism>
<dbReference type="AlphaFoldDB" id="A0A163INY9"/>
<dbReference type="Proteomes" id="UP000076796">
    <property type="component" value="Unassembled WGS sequence"/>
</dbReference>
<dbReference type="NCBIfam" id="TIGR01167">
    <property type="entry name" value="LPXTG_anchor"/>
    <property type="match status" value="1"/>
</dbReference>
<evidence type="ECO:0000256" key="7">
    <source>
        <dbReference type="SAM" id="MobiDB-lite"/>
    </source>
</evidence>
<dbReference type="SUPFAM" id="SSF49401">
    <property type="entry name" value="Bacterial adhesins"/>
    <property type="match status" value="6"/>
</dbReference>
<dbReference type="PANTHER" id="PTHR36108">
    <property type="entry name" value="COLOSSIN-B-RELATED"/>
    <property type="match status" value="1"/>
</dbReference>
<keyword evidence="3" id="KW-0134">Cell wall</keyword>
<dbReference type="STRING" id="59843.A3958_08610"/>
<feature type="compositionally biased region" description="Basic and acidic residues" evidence="7">
    <location>
        <begin position="1169"/>
        <end position="1194"/>
    </location>
</feature>
<evidence type="ECO:0000256" key="3">
    <source>
        <dbReference type="ARBA" id="ARBA00022512"/>
    </source>
</evidence>
<keyword evidence="10" id="KW-1185">Reference proteome</keyword>
<dbReference type="Gene3D" id="2.60.40.10">
    <property type="entry name" value="Immunoglobulins"/>
    <property type="match status" value="1"/>
</dbReference>
<dbReference type="Pfam" id="PF05737">
    <property type="entry name" value="Collagen_bind"/>
    <property type="match status" value="5"/>
</dbReference>
<dbReference type="PROSITE" id="PS50847">
    <property type="entry name" value="GRAM_POS_ANCHORING"/>
    <property type="match status" value="1"/>
</dbReference>
<dbReference type="Gene3D" id="2.60.40.740">
    <property type="match status" value="5"/>
</dbReference>
<dbReference type="RefSeq" id="WP_063478135.1">
    <property type="nucleotide sequence ID" value="NZ_CP147845.1"/>
</dbReference>
<evidence type="ECO:0000313" key="9">
    <source>
        <dbReference type="EMBL" id="KZS46066.1"/>
    </source>
</evidence>
<dbReference type="InterPro" id="IPR008456">
    <property type="entry name" value="Collagen-bd_dom"/>
</dbReference>
<dbReference type="OrthoDB" id="2056845at2"/>
<dbReference type="InterPro" id="IPR019931">
    <property type="entry name" value="LPXTG_anchor"/>
</dbReference>
<gene>
    <name evidence="9" type="ORF">AWU65_09090</name>
</gene>
<dbReference type="PRINTS" id="PR01217">
    <property type="entry name" value="PRICHEXTENSN"/>
</dbReference>
<evidence type="ECO:0000256" key="6">
    <source>
        <dbReference type="ARBA" id="ARBA00023088"/>
    </source>
</evidence>
<evidence type="ECO:0000256" key="4">
    <source>
        <dbReference type="ARBA" id="ARBA00022525"/>
    </source>
</evidence>
<feature type="domain" description="Gram-positive cocci surface proteins LPxTG" evidence="8">
    <location>
        <begin position="1201"/>
        <end position="1234"/>
    </location>
</feature>
<dbReference type="EMBL" id="LWMH01000001">
    <property type="protein sequence ID" value="KZS46066.1"/>
    <property type="molecule type" value="Genomic_DNA"/>
</dbReference>
<evidence type="ECO:0000259" key="8">
    <source>
        <dbReference type="PROSITE" id="PS50847"/>
    </source>
</evidence>
<dbReference type="SUPFAM" id="SSF49478">
    <property type="entry name" value="Cna protein B-type domain"/>
    <property type="match status" value="1"/>
</dbReference>
<name>A0A163INY9_9BACL</name>
<comment type="caution">
    <text evidence="9">The sequence shown here is derived from an EMBL/GenBank/DDBJ whole genome shotgun (WGS) entry which is preliminary data.</text>
</comment>
<comment type="subcellular location">
    <subcellularLocation>
        <location evidence="1">Secreted</location>
        <location evidence="1">Cell wall</location>
        <topology evidence="1">Peptidoglycan-anchor</topology>
    </subcellularLocation>
</comment>
<reference evidence="9" key="1">
    <citation type="journal article" date="2016" name="Genome Announc.">
        <title>Draft genomes of two strains of Paenibacillus glucanolyticus with capability to degrade lignocellulose.</title>
        <authorList>
            <person name="Mathews S.L."/>
            <person name="Pawlak J."/>
            <person name="Grunden A.M."/>
        </authorList>
    </citation>
    <scope>NUCLEOTIDE SEQUENCE [LARGE SCALE GENOMIC DNA]</scope>
    <source>
        <strain evidence="9">SLM1</strain>
    </source>
</reference>
<dbReference type="Pfam" id="PF17802">
    <property type="entry name" value="SpaA"/>
    <property type="match status" value="1"/>
</dbReference>
<feature type="compositionally biased region" description="Polar residues" evidence="7">
    <location>
        <begin position="1008"/>
        <end position="1017"/>
    </location>
</feature>
<keyword evidence="5" id="KW-0732">Signal</keyword>
<dbReference type="InterPro" id="IPR011252">
    <property type="entry name" value="Fibrogen-bd_dom1"/>
</dbReference>
<dbReference type="PANTHER" id="PTHR36108:SF13">
    <property type="entry name" value="COLOSSIN-B-RELATED"/>
    <property type="match status" value="1"/>
</dbReference>
<dbReference type="Gene3D" id="2.60.40.1280">
    <property type="match status" value="1"/>
</dbReference>
<evidence type="ECO:0000256" key="2">
    <source>
        <dbReference type="ARBA" id="ARBA00007257"/>
    </source>
</evidence>
<feature type="compositionally biased region" description="Acidic residues" evidence="7">
    <location>
        <begin position="1148"/>
        <end position="1160"/>
    </location>
</feature>
<dbReference type="InterPro" id="IPR013783">
    <property type="entry name" value="Ig-like_fold"/>
</dbReference>